<protein>
    <submittedName>
        <fullName evidence="6">Transcriptional regulator, SARP family</fullName>
    </submittedName>
</protein>
<dbReference type="Gene3D" id="3.40.50.300">
    <property type="entry name" value="P-loop containing nucleotide triphosphate hydrolases"/>
    <property type="match status" value="1"/>
</dbReference>
<organism evidence="6 7">
    <name type="scientific">Stackebrandtia nassauensis (strain DSM 44728 / CIP 108903 / NRRL B-16338 / NBRC 102104 / LLR-40K-21)</name>
    <dbReference type="NCBI Taxonomy" id="446470"/>
    <lineage>
        <taxon>Bacteria</taxon>
        <taxon>Bacillati</taxon>
        <taxon>Actinomycetota</taxon>
        <taxon>Actinomycetes</taxon>
        <taxon>Glycomycetales</taxon>
        <taxon>Glycomycetaceae</taxon>
        <taxon>Stackebrandtia</taxon>
    </lineage>
</organism>
<feature type="domain" description="Bacterial transcriptional activator" evidence="5">
    <location>
        <begin position="97"/>
        <end position="241"/>
    </location>
</feature>
<dbReference type="InterPro" id="IPR002182">
    <property type="entry name" value="NB-ARC"/>
</dbReference>
<dbReference type="InterPro" id="IPR036388">
    <property type="entry name" value="WH-like_DNA-bd_sf"/>
</dbReference>
<evidence type="ECO:0000256" key="3">
    <source>
        <dbReference type="PROSITE-ProRule" id="PRU00339"/>
    </source>
</evidence>
<evidence type="ECO:0000256" key="1">
    <source>
        <dbReference type="ARBA" id="ARBA00023015"/>
    </source>
</evidence>
<dbReference type="eggNOG" id="COG3629">
    <property type="taxonomic scope" value="Bacteria"/>
</dbReference>
<dbReference type="KEGG" id="sna:Snas_1496"/>
<accession>D3PW43</accession>
<dbReference type="GO" id="GO:0003677">
    <property type="term" value="F:DNA binding"/>
    <property type="evidence" value="ECO:0007669"/>
    <property type="project" value="InterPro"/>
</dbReference>
<dbReference type="SUPFAM" id="SSF46894">
    <property type="entry name" value="C-terminal effector domain of the bipartite response regulators"/>
    <property type="match status" value="1"/>
</dbReference>
<evidence type="ECO:0000259" key="5">
    <source>
        <dbReference type="SMART" id="SM01043"/>
    </source>
</evidence>
<dbReference type="HOGENOM" id="CLU_004665_2_0_11"/>
<dbReference type="PANTHER" id="PTHR35807:SF1">
    <property type="entry name" value="TRANSCRIPTIONAL REGULATOR REDD"/>
    <property type="match status" value="1"/>
</dbReference>
<dbReference type="Gene3D" id="1.25.40.10">
    <property type="entry name" value="Tetratricopeptide repeat domain"/>
    <property type="match status" value="3"/>
</dbReference>
<reference evidence="6 7" key="1">
    <citation type="journal article" date="2009" name="Stand. Genomic Sci.">
        <title>Complete genome sequence of Stackebrandtia nassauensis type strain (LLR-40K-21).</title>
        <authorList>
            <person name="Munk C."/>
            <person name="Lapidus A."/>
            <person name="Copeland A."/>
            <person name="Jando M."/>
            <person name="Mayilraj S."/>
            <person name="Glavina Del Rio T."/>
            <person name="Nolan M."/>
            <person name="Chen F."/>
            <person name="Lucas S."/>
            <person name="Tice H."/>
            <person name="Cheng J.F."/>
            <person name="Han C."/>
            <person name="Detter J.C."/>
            <person name="Bruce D."/>
            <person name="Goodwin L."/>
            <person name="Chain P."/>
            <person name="Pitluck S."/>
            <person name="Goker M."/>
            <person name="Ovchinikova G."/>
            <person name="Pati A."/>
            <person name="Ivanova N."/>
            <person name="Mavromatis K."/>
            <person name="Chen A."/>
            <person name="Palaniappan K."/>
            <person name="Land M."/>
            <person name="Hauser L."/>
            <person name="Chang Y.J."/>
            <person name="Jeffries C.D."/>
            <person name="Bristow J."/>
            <person name="Eisen J.A."/>
            <person name="Markowitz V."/>
            <person name="Hugenholtz P."/>
            <person name="Kyrpides N.C."/>
            <person name="Klenk H.P."/>
        </authorList>
    </citation>
    <scope>NUCLEOTIDE SEQUENCE [LARGE SCALE GENOMIC DNA]</scope>
    <source>
        <strain evidence="7">DSM 44728 / CIP 108903 / NRRL B-16338 / NBRC 102104 / LLR-40K-21</strain>
    </source>
</reference>
<dbReference type="GO" id="GO:0043531">
    <property type="term" value="F:ADP binding"/>
    <property type="evidence" value="ECO:0007669"/>
    <property type="project" value="InterPro"/>
</dbReference>
<feature type="region of interest" description="Disordered" evidence="4">
    <location>
        <begin position="251"/>
        <end position="279"/>
    </location>
</feature>
<dbReference type="RefSeq" id="WP_013016771.1">
    <property type="nucleotide sequence ID" value="NC_013947.1"/>
</dbReference>
<feature type="repeat" description="TPR" evidence="3">
    <location>
        <begin position="733"/>
        <end position="766"/>
    </location>
</feature>
<dbReference type="InterPro" id="IPR011990">
    <property type="entry name" value="TPR-like_helical_dom_sf"/>
</dbReference>
<keyword evidence="7" id="KW-1185">Reference proteome</keyword>
<dbReference type="Pfam" id="PF00931">
    <property type="entry name" value="NB-ARC"/>
    <property type="match status" value="1"/>
</dbReference>
<gene>
    <name evidence="6" type="ordered locus">Snas_1496</name>
</gene>
<name>D3PW43_STANL</name>
<dbReference type="SUPFAM" id="SSF48452">
    <property type="entry name" value="TPR-like"/>
    <property type="match status" value="4"/>
</dbReference>
<dbReference type="PROSITE" id="PS50005">
    <property type="entry name" value="TPR"/>
    <property type="match status" value="1"/>
</dbReference>
<dbReference type="InterPro" id="IPR027417">
    <property type="entry name" value="P-loop_NTPase"/>
</dbReference>
<dbReference type="InterPro" id="IPR019734">
    <property type="entry name" value="TPR_rpt"/>
</dbReference>
<evidence type="ECO:0000313" key="6">
    <source>
        <dbReference type="EMBL" id="ADD41200.1"/>
    </source>
</evidence>
<dbReference type="AlphaFoldDB" id="D3PW43"/>
<dbReference type="eggNOG" id="COG3903">
    <property type="taxonomic scope" value="Bacteria"/>
</dbReference>
<evidence type="ECO:0000256" key="2">
    <source>
        <dbReference type="ARBA" id="ARBA00023163"/>
    </source>
</evidence>
<dbReference type="Pfam" id="PF13424">
    <property type="entry name" value="TPR_12"/>
    <property type="match status" value="2"/>
</dbReference>
<dbReference type="PRINTS" id="PR00364">
    <property type="entry name" value="DISEASERSIST"/>
</dbReference>
<dbReference type="Gene3D" id="1.10.10.10">
    <property type="entry name" value="Winged helix-like DNA-binding domain superfamily/Winged helix DNA-binding domain"/>
    <property type="match status" value="2"/>
</dbReference>
<evidence type="ECO:0000256" key="4">
    <source>
        <dbReference type="SAM" id="MobiDB-lite"/>
    </source>
</evidence>
<dbReference type="OrthoDB" id="7628974at2"/>
<dbReference type="CDD" id="cd15831">
    <property type="entry name" value="BTAD"/>
    <property type="match status" value="1"/>
</dbReference>
<sequence>MDFRILGALEVWNGSERIKITGRLHPKILAGLLLSTGRTVSLPWLVDLLWNDDPPVTARRQVQNAVAALRRQLEVFHPGLVQQVGQEYRINIAEENLDLRRFESATRKARQLIETGRWQEGFDGFRTALALWRGPALSGFKGQVVDSAAARLNDMYLSTYEEYAQAALVLGEPERVIPKLQKLVGEHPLRQRLTARLMHALHQAHRTPEALRLFDGFRKAYADELGLDPGTELMNLHVRIVQDDPVLLPQPASSNSLLDSASRQGTAVSAAKPQSPVPAQLPTDVATFTGRNAHLAALDRLRDSGVRTGIVTAITGIGGVGKTALAVHWGHARRENFPDGQLYINLRGFDERKPLTPHEAISRLLRTLGQPANTIPSDLEEAAGLYRSLLADKRMLVVLDNARSPEQVGQLLPEGSGSLALVTSRNRLASLATTHGAEHVNLDTLSPNESLDLFTNILGPRALEDIESTRRVCALCGQLPLALRVVAANLIQYPNKSLAQLANELEGGSRLSQLSIEGDNTTNLTAVFNLSYSALSDASQSVFQYLGVIPGDDFTSSLAAAITKTSETTVQSAFQELQSAHLLEQPQAGRFRFHDLVREYTQTLASVRLPEQARNDAVGRLVNWYGDSSKPRFHEFNNVVAACAAFQHHGELWILVRELARFANEGANTDIARQIAESALQTEEQDRNIVAKLSILNSLAGIYDAGGDTTAALETSRTAASLLSQTEDEDLHGQILGNLGRLLYGYGEYFEAEQYLRQALQIAEKNNDQQRMMIRASNLGRACRGMGRYDEAESHLLHARHIATKNQKPNLLASILMSLGNLYCDAGKYDDVLAVSHQSLAISREIGATRIEAMAMLFIGQALHVKCKPQEALSYLGSALQIFRDEHRVGMQIDALQKVAELQLDIGDVPRARKHLAMTNTLIDSNRSSNALNGTQARILCRVHCAAREFEQARAHGELACQIFRTSNQDPLRLARSLDALGEAHQGNNDPAAARDCWTEALAIFTDLDVPEAPKLRAKLAALPTHP</sequence>
<keyword evidence="3" id="KW-0802">TPR repeat</keyword>
<dbReference type="SUPFAM" id="SSF52540">
    <property type="entry name" value="P-loop containing nucleoside triphosphate hydrolases"/>
    <property type="match status" value="1"/>
</dbReference>
<feature type="compositionally biased region" description="Polar residues" evidence="4">
    <location>
        <begin position="251"/>
        <end position="267"/>
    </location>
</feature>
<dbReference type="PANTHER" id="PTHR35807">
    <property type="entry name" value="TRANSCRIPTIONAL REGULATOR REDD-RELATED"/>
    <property type="match status" value="1"/>
</dbReference>
<dbReference type="InterPro" id="IPR005158">
    <property type="entry name" value="BTAD"/>
</dbReference>
<dbReference type="Proteomes" id="UP000000844">
    <property type="component" value="Chromosome"/>
</dbReference>
<dbReference type="InterPro" id="IPR051677">
    <property type="entry name" value="AfsR-DnrI-RedD_regulator"/>
</dbReference>
<keyword evidence="1" id="KW-0805">Transcription regulation</keyword>
<dbReference type="EMBL" id="CP001778">
    <property type="protein sequence ID" value="ADD41200.1"/>
    <property type="molecule type" value="Genomic_DNA"/>
</dbReference>
<proteinExistence type="predicted"/>
<dbReference type="Pfam" id="PF03704">
    <property type="entry name" value="BTAD"/>
    <property type="match status" value="1"/>
</dbReference>
<dbReference type="SMART" id="SM01043">
    <property type="entry name" value="BTAD"/>
    <property type="match status" value="1"/>
</dbReference>
<keyword evidence="2" id="KW-0804">Transcription</keyword>
<dbReference type="SMART" id="SM00028">
    <property type="entry name" value="TPR"/>
    <property type="match status" value="5"/>
</dbReference>
<dbReference type="GO" id="GO:0006355">
    <property type="term" value="P:regulation of DNA-templated transcription"/>
    <property type="evidence" value="ECO:0007669"/>
    <property type="project" value="InterPro"/>
</dbReference>
<dbReference type="STRING" id="446470.Snas_1496"/>
<dbReference type="InterPro" id="IPR016032">
    <property type="entry name" value="Sig_transdc_resp-reg_C-effctor"/>
</dbReference>
<evidence type="ECO:0000313" key="7">
    <source>
        <dbReference type="Proteomes" id="UP000000844"/>
    </source>
</evidence>